<dbReference type="InterPro" id="IPR010987">
    <property type="entry name" value="Glutathione-S-Trfase_C-like"/>
</dbReference>
<keyword evidence="8" id="KW-1185">Reference proteome</keyword>
<dbReference type="OrthoDB" id="422574at2759"/>
<feature type="compositionally biased region" description="Basic and acidic residues" evidence="4">
    <location>
        <begin position="47"/>
        <end position="57"/>
    </location>
</feature>
<dbReference type="SFLD" id="SFLDG00358">
    <property type="entry name" value="Main_(cytGST)"/>
    <property type="match status" value="1"/>
</dbReference>
<evidence type="ECO:0000259" key="6">
    <source>
        <dbReference type="PROSITE" id="PS50405"/>
    </source>
</evidence>
<dbReference type="PROSITE" id="PS50405">
    <property type="entry name" value="GST_CTER"/>
    <property type="match status" value="1"/>
</dbReference>
<dbReference type="InterPro" id="IPR040079">
    <property type="entry name" value="Glutathione_S-Trfase"/>
</dbReference>
<dbReference type="PANTHER" id="PTHR11260">
    <property type="entry name" value="GLUTATHIONE S-TRANSFERASE, GST, SUPERFAMILY, GST DOMAIN CONTAINING"/>
    <property type="match status" value="1"/>
</dbReference>
<dbReference type="Pfam" id="PF13410">
    <property type="entry name" value="GST_C_2"/>
    <property type="match status" value="1"/>
</dbReference>
<dbReference type="InterPro" id="IPR045074">
    <property type="entry name" value="GST_C_Tau"/>
</dbReference>
<feature type="compositionally biased region" description="Polar residues" evidence="4">
    <location>
        <begin position="59"/>
        <end position="68"/>
    </location>
</feature>
<evidence type="ECO:0000256" key="2">
    <source>
        <dbReference type="ARBA" id="ARBA00022679"/>
    </source>
</evidence>
<dbReference type="CDD" id="cd03185">
    <property type="entry name" value="GST_C_Tau"/>
    <property type="match status" value="1"/>
</dbReference>
<keyword evidence="2" id="KW-0808">Transferase</keyword>
<evidence type="ECO:0000259" key="5">
    <source>
        <dbReference type="PROSITE" id="PS50404"/>
    </source>
</evidence>
<evidence type="ECO:0000313" key="7">
    <source>
        <dbReference type="EMBL" id="KAF8720529.1"/>
    </source>
</evidence>
<dbReference type="EC" id="2.5.1.18" evidence="1"/>
<dbReference type="EMBL" id="JACEFO010001695">
    <property type="protein sequence ID" value="KAF8720529.1"/>
    <property type="molecule type" value="Genomic_DNA"/>
</dbReference>
<evidence type="ECO:0000256" key="1">
    <source>
        <dbReference type="ARBA" id="ARBA00012452"/>
    </source>
</evidence>
<dbReference type="GO" id="GO:0006749">
    <property type="term" value="P:glutathione metabolic process"/>
    <property type="evidence" value="ECO:0007669"/>
    <property type="project" value="InterPro"/>
</dbReference>
<comment type="caution">
    <text evidence="7">The sequence shown here is derived from an EMBL/GenBank/DDBJ whole genome shotgun (WGS) entry which is preliminary data.</text>
</comment>
<dbReference type="GO" id="GO:0009407">
    <property type="term" value="P:toxin catabolic process"/>
    <property type="evidence" value="ECO:0007669"/>
    <property type="project" value="UniProtKB-ARBA"/>
</dbReference>
<dbReference type="Proteomes" id="UP000636709">
    <property type="component" value="Unassembled WGS sequence"/>
</dbReference>
<feature type="domain" description="GST C-terminal" evidence="6">
    <location>
        <begin position="174"/>
        <end position="304"/>
    </location>
</feature>
<dbReference type="InterPro" id="IPR036249">
    <property type="entry name" value="Thioredoxin-like_sf"/>
</dbReference>
<dbReference type="Pfam" id="PF13409">
    <property type="entry name" value="GST_N_2"/>
    <property type="match status" value="1"/>
</dbReference>
<evidence type="ECO:0000256" key="3">
    <source>
        <dbReference type="ARBA" id="ARBA00047960"/>
    </source>
</evidence>
<proteinExistence type="predicted"/>
<dbReference type="PROSITE" id="PS50404">
    <property type="entry name" value="GST_NTER"/>
    <property type="match status" value="1"/>
</dbReference>
<accession>A0A835C4F0</accession>
<dbReference type="SFLD" id="SFLDG01152">
    <property type="entry name" value="Main.3:_Omega-_and_Tau-like"/>
    <property type="match status" value="1"/>
</dbReference>
<dbReference type="AlphaFoldDB" id="A0A835C4F0"/>
<evidence type="ECO:0000256" key="4">
    <source>
        <dbReference type="SAM" id="MobiDB-lite"/>
    </source>
</evidence>
<dbReference type="InterPro" id="IPR045073">
    <property type="entry name" value="Omega/Tau-like"/>
</dbReference>
<name>A0A835C4F0_9POAL</name>
<gene>
    <name evidence="7" type="ORF">HU200_023781</name>
</gene>
<dbReference type="SUPFAM" id="SSF52833">
    <property type="entry name" value="Thioredoxin-like"/>
    <property type="match status" value="1"/>
</dbReference>
<dbReference type="PANTHER" id="PTHR11260:SF615">
    <property type="entry name" value="GLUTATHIONE S-TRANSFERASE U17"/>
    <property type="match status" value="1"/>
</dbReference>
<dbReference type="InterPro" id="IPR004045">
    <property type="entry name" value="Glutathione_S-Trfase_N"/>
</dbReference>
<feature type="region of interest" description="Disordered" evidence="4">
    <location>
        <begin position="24"/>
        <end position="72"/>
    </location>
</feature>
<sequence>MGIGDNRSHQLQLEARALTVQTKHRPVNDADTTSATVHVSSSARPTQARDRASDRDAQLSITSGTSPSEWKMAAAGSTPAPVMTVLGGELSPFTARARLALELRGVAYELLDEPLGPTKSARLLAANPIYGKIPVLLLPDGRSISESAVILQYVDEHTTTTGGEVRRRRLLPEDPYERAMHRFWTFYIDDKLWPALDAVSLGPTRDARAQAVADARAALRRLEEAFGERSGGAGFFFSGTDEAPGMLDIALGCFLPALRACERLHGIYLVDEDATPLLDGWSRRFAAHPVARRVLPDTEKVVRFTRFLQSKFGVDVSE</sequence>
<dbReference type="Gene3D" id="3.40.30.10">
    <property type="entry name" value="Glutaredoxin"/>
    <property type="match status" value="1"/>
</dbReference>
<feature type="compositionally biased region" description="Low complexity" evidence="4">
    <location>
        <begin position="32"/>
        <end position="43"/>
    </location>
</feature>
<dbReference type="GO" id="GO:0004364">
    <property type="term" value="F:glutathione transferase activity"/>
    <property type="evidence" value="ECO:0007669"/>
    <property type="project" value="UniProtKB-EC"/>
</dbReference>
<dbReference type="SFLD" id="SFLDS00019">
    <property type="entry name" value="Glutathione_Transferase_(cytos"/>
    <property type="match status" value="1"/>
</dbReference>
<evidence type="ECO:0000313" key="8">
    <source>
        <dbReference type="Proteomes" id="UP000636709"/>
    </source>
</evidence>
<organism evidence="7 8">
    <name type="scientific">Digitaria exilis</name>
    <dbReference type="NCBI Taxonomy" id="1010633"/>
    <lineage>
        <taxon>Eukaryota</taxon>
        <taxon>Viridiplantae</taxon>
        <taxon>Streptophyta</taxon>
        <taxon>Embryophyta</taxon>
        <taxon>Tracheophyta</taxon>
        <taxon>Spermatophyta</taxon>
        <taxon>Magnoliopsida</taxon>
        <taxon>Liliopsida</taxon>
        <taxon>Poales</taxon>
        <taxon>Poaceae</taxon>
        <taxon>PACMAD clade</taxon>
        <taxon>Panicoideae</taxon>
        <taxon>Panicodae</taxon>
        <taxon>Paniceae</taxon>
        <taxon>Anthephorinae</taxon>
        <taxon>Digitaria</taxon>
    </lineage>
</organism>
<dbReference type="SUPFAM" id="SSF47616">
    <property type="entry name" value="GST C-terminal domain-like"/>
    <property type="match status" value="1"/>
</dbReference>
<dbReference type="GO" id="GO:0005737">
    <property type="term" value="C:cytoplasm"/>
    <property type="evidence" value="ECO:0007669"/>
    <property type="project" value="TreeGrafter"/>
</dbReference>
<reference evidence="7" key="1">
    <citation type="submission" date="2020-07" db="EMBL/GenBank/DDBJ databases">
        <title>Genome sequence and genetic diversity analysis of an under-domesticated orphan crop, white fonio (Digitaria exilis).</title>
        <authorList>
            <person name="Bennetzen J.L."/>
            <person name="Chen S."/>
            <person name="Ma X."/>
            <person name="Wang X."/>
            <person name="Yssel A.E.J."/>
            <person name="Chaluvadi S.R."/>
            <person name="Johnson M."/>
            <person name="Gangashetty P."/>
            <person name="Hamidou F."/>
            <person name="Sanogo M.D."/>
            <person name="Zwaenepoel A."/>
            <person name="Wallace J."/>
            <person name="Van De Peer Y."/>
            <person name="Van Deynze A."/>
        </authorList>
    </citation>
    <scope>NUCLEOTIDE SEQUENCE</scope>
    <source>
        <tissue evidence="7">Leaves</tissue>
    </source>
</reference>
<dbReference type="FunFam" id="1.20.1050.10:FF:000016">
    <property type="entry name" value="Glutathione S-transferase U9"/>
    <property type="match status" value="1"/>
</dbReference>
<dbReference type="Gene3D" id="1.20.1050.10">
    <property type="match status" value="1"/>
</dbReference>
<comment type="catalytic activity">
    <reaction evidence="3">
        <text>RX + glutathione = an S-substituted glutathione + a halide anion + H(+)</text>
        <dbReference type="Rhea" id="RHEA:16437"/>
        <dbReference type="ChEBI" id="CHEBI:15378"/>
        <dbReference type="ChEBI" id="CHEBI:16042"/>
        <dbReference type="ChEBI" id="CHEBI:17792"/>
        <dbReference type="ChEBI" id="CHEBI:57925"/>
        <dbReference type="ChEBI" id="CHEBI:90779"/>
        <dbReference type="EC" id="2.5.1.18"/>
    </reaction>
</comment>
<dbReference type="InterPro" id="IPR036282">
    <property type="entry name" value="Glutathione-S-Trfase_C_sf"/>
</dbReference>
<protein>
    <recommendedName>
        <fullName evidence="1">glutathione transferase</fullName>
        <ecNumber evidence="1">2.5.1.18</ecNumber>
    </recommendedName>
</protein>
<feature type="domain" description="GST N-terminal" evidence="5">
    <location>
        <begin position="81"/>
        <end position="162"/>
    </location>
</feature>